<dbReference type="AlphaFoldDB" id="A0A926DB35"/>
<feature type="domain" description="Recombinase" evidence="4">
    <location>
        <begin position="11"/>
        <end position="75"/>
    </location>
</feature>
<feature type="coiled-coil region" evidence="3">
    <location>
        <begin position="175"/>
        <end position="232"/>
    </location>
</feature>
<keyword evidence="7" id="KW-1185">Reference proteome</keyword>
<keyword evidence="3" id="KW-0175">Coiled coil</keyword>
<dbReference type="EMBL" id="JACRSN010000031">
    <property type="protein sequence ID" value="MBC8534976.1"/>
    <property type="molecule type" value="Genomic_DNA"/>
</dbReference>
<feature type="domain" description="Recombinase zinc beta ribbon" evidence="5">
    <location>
        <begin position="93"/>
        <end position="150"/>
    </location>
</feature>
<dbReference type="Pfam" id="PF07508">
    <property type="entry name" value="Recombinase"/>
    <property type="match status" value="1"/>
</dbReference>
<dbReference type="Pfam" id="PF13408">
    <property type="entry name" value="Zn_ribbon_recom"/>
    <property type="match status" value="1"/>
</dbReference>
<dbReference type="PANTHER" id="PTHR30461:SF2">
    <property type="entry name" value="SERINE RECOMBINASE PINE-RELATED"/>
    <property type="match status" value="1"/>
</dbReference>
<keyword evidence="2" id="KW-0233">DNA recombination</keyword>
<evidence type="ECO:0000256" key="2">
    <source>
        <dbReference type="ARBA" id="ARBA00023172"/>
    </source>
</evidence>
<accession>A0A926DB35</accession>
<gene>
    <name evidence="6" type="ORF">IAG03_13525</name>
</gene>
<evidence type="ECO:0000256" key="1">
    <source>
        <dbReference type="ARBA" id="ARBA00023125"/>
    </source>
</evidence>
<dbReference type="InterPro" id="IPR011109">
    <property type="entry name" value="DNA_bind_recombinase_dom"/>
</dbReference>
<protein>
    <submittedName>
        <fullName evidence="6">Recombinase family protein</fullName>
    </submittedName>
</protein>
<dbReference type="PANTHER" id="PTHR30461">
    <property type="entry name" value="DNA-INVERTASE FROM LAMBDOID PROPHAGE"/>
    <property type="match status" value="1"/>
</dbReference>
<evidence type="ECO:0000313" key="7">
    <source>
        <dbReference type="Proteomes" id="UP000651482"/>
    </source>
</evidence>
<evidence type="ECO:0000259" key="5">
    <source>
        <dbReference type="Pfam" id="PF13408"/>
    </source>
</evidence>
<dbReference type="InterPro" id="IPR038109">
    <property type="entry name" value="DNA_bind_recomb_sf"/>
</dbReference>
<proteinExistence type="predicted"/>
<name>A0A926DB35_9FIRM</name>
<dbReference type="Proteomes" id="UP000651482">
    <property type="component" value="Unassembled WGS sequence"/>
</dbReference>
<sequence>MHNALYVAVSKTDICQICNEKGYRTKSGKPFFVNALRHILSNPVYTGKYLYNGEIARACPRIISDELFQKCADRTELNRALRGQKQLDDVHYILTGKLFCGYCGNLMTGDMGTGRNGTRYYYYTCHRKKKNRDCQKKSEKKDFIEWYVVEQTIAYILDPARIEYIAEQIVESYRDEFSESKIEEYEKAIKRLDAELDKYVDSLLSTTNDAVIKKINARADLLEAQKKTQKVNS</sequence>
<dbReference type="GO" id="GO:0003677">
    <property type="term" value="F:DNA binding"/>
    <property type="evidence" value="ECO:0007669"/>
    <property type="project" value="UniProtKB-KW"/>
</dbReference>
<dbReference type="InterPro" id="IPR050639">
    <property type="entry name" value="SSR_resolvase"/>
</dbReference>
<organism evidence="6 7">
    <name type="scientific">Yeguia hominis</name>
    <dbReference type="NCBI Taxonomy" id="2763662"/>
    <lineage>
        <taxon>Bacteria</taxon>
        <taxon>Bacillati</taxon>
        <taxon>Bacillota</taxon>
        <taxon>Clostridia</taxon>
        <taxon>Eubacteriales</taxon>
        <taxon>Yeguiaceae</taxon>
        <taxon>Yeguia</taxon>
    </lineage>
</organism>
<dbReference type="RefSeq" id="WP_249320620.1">
    <property type="nucleotide sequence ID" value="NZ_JACRSN010000031.1"/>
</dbReference>
<dbReference type="GO" id="GO:0000150">
    <property type="term" value="F:DNA strand exchange activity"/>
    <property type="evidence" value="ECO:0007669"/>
    <property type="project" value="InterPro"/>
</dbReference>
<evidence type="ECO:0000256" key="3">
    <source>
        <dbReference type="SAM" id="Coils"/>
    </source>
</evidence>
<comment type="caution">
    <text evidence="6">The sequence shown here is derived from an EMBL/GenBank/DDBJ whole genome shotgun (WGS) entry which is preliminary data.</text>
</comment>
<keyword evidence="1" id="KW-0238">DNA-binding</keyword>
<dbReference type="Gene3D" id="3.90.1750.20">
    <property type="entry name" value="Putative Large Serine Recombinase, Chain B, Domain 2"/>
    <property type="match status" value="1"/>
</dbReference>
<reference evidence="6" key="1">
    <citation type="submission" date="2020-08" db="EMBL/GenBank/DDBJ databases">
        <title>Genome public.</title>
        <authorList>
            <person name="Liu C."/>
            <person name="Sun Q."/>
        </authorList>
    </citation>
    <scope>NUCLEOTIDE SEQUENCE</scope>
    <source>
        <strain evidence="6">NSJ-40</strain>
    </source>
</reference>
<dbReference type="InterPro" id="IPR025827">
    <property type="entry name" value="Zn_ribbon_recom_dom"/>
</dbReference>
<evidence type="ECO:0000259" key="4">
    <source>
        <dbReference type="Pfam" id="PF07508"/>
    </source>
</evidence>
<evidence type="ECO:0000313" key="6">
    <source>
        <dbReference type="EMBL" id="MBC8534976.1"/>
    </source>
</evidence>